<name>A0A822YXX2_NELNU</name>
<dbReference type="Proteomes" id="UP000607653">
    <property type="component" value="Unassembled WGS sequence"/>
</dbReference>
<dbReference type="EMBL" id="DUZY01000004">
    <property type="protein sequence ID" value="DAD36149.1"/>
    <property type="molecule type" value="Genomic_DNA"/>
</dbReference>
<comment type="caution">
    <text evidence="1">The sequence shown here is derived from an EMBL/GenBank/DDBJ whole genome shotgun (WGS) entry which is preliminary data.</text>
</comment>
<gene>
    <name evidence="1" type="ORF">HUJ06_006789</name>
</gene>
<keyword evidence="2" id="KW-1185">Reference proteome</keyword>
<accession>A0A822YXX2</accession>
<dbReference type="AlphaFoldDB" id="A0A822YXX2"/>
<evidence type="ECO:0000313" key="2">
    <source>
        <dbReference type="Proteomes" id="UP000607653"/>
    </source>
</evidence>
<reference evidence="1 2" key="1">
    <citation type="journal article" date="2020" name="Mol. Biol. Evol.">
        <title>Distinct Expression and Methylation Patterns for Genes with Different Fates following a Single Whole-Genome Duplication in Flowering Plants.</title>
        <authorList>
            <person name="Shi T."/>
            <person name="Rahmani R.S."/>
            <person name="Gugger P.F."/>
            <person name="Wang M."/>
            <person name="Li H."/>
            <person name="Zhang Y."/>
            <person name="Li Z."/>
            <person name="Wang Q."/>
            <person name="Van de Peer Y."/>
            <person name="Marchal K."/>
            <person name="Chen J."/>
        </authorList>
    </citation>
    <scope>NUCLEOTIDE SEQUENCE [LARGE SCALE GENOMIC DNA]</scope>
    <source>
        <tissue evidence="1">Leaf</tissue>
    </source>
</reference>
<sequence length="48" mass="5388">MGPSKVAFLLWTAISGKYLNRNDLERSNSSLSSVIYVFCGEESEMEDL</sequence>
<protein>
    <submittedName>
        <fullName evidence="1">Uncharacterized protein</fullName>
    </submittedName>
</protein>
<evidence type="ECO:0000313" key="1">
    <source>
        <dbReference type="EMBL" id="DAD36149.1"/>
    </source>
</evidence>
<proteinExistence type="predicted"/>
<organism evidence="1 2">
    <name type="scientific">Nelumbo nucifera</name>
    <name type="common">Sacred lotus</name>
    <dbReference type="NCBI Taxonomy" id="4432"/>
    <lineage>
        <taxon>Eukaryota</taxon>
        <taxon>Viridiplantae</taxon>
        <taxon>Streptophyta</taxon>
        <taxon>Embryophyta</taxon>
        <taxon>Tracheophyta</taxon>
        <taxon>Spermatophyta</taxon>
        <taxon>Magnoliopsida</taxon>
        <taxon>Proteales</taxon>
        <taxon>Nelumbonaceae</taxon>
        <taxon>Nelumbo</taxon>
    </lineage>
</organism>